<proteinExistence type="predicted"/>
<protein>
    <submittedName>
        <fullName evidence="1">Uncharacterized protein</fullName>
    </submittedName>
</protein>
<reference evidence="1 2" key="1">
    <citation type="submission" date="2011-11" db="EMBL/GenBank/DDBJ databases">
        <title>The Noncontiguous Finished genome of Desulfosporosinus youngiae DSM 17734.</title>
        <authorList>
            <consortium name="US DOE Joint Genome Institute (JGI-PGF)"/>
            <person name="Lucas S."/>
            <person name="Han J."/>
            <person name="Lapidus A."/>
            <person name="Cheng J.-F."/>
            <person name="Goodwin L."/>
            <person name="Pitluck S."/>
            <person name="Peters L."/>
            <person name="Ovchinnikova G."/>
            <person name="Lu M."/>
            <person name="Land M.L."/>
            <person name="Hauser L."/>
            <person name="Pester M."/>
            <person name="Spring S."/>
            <person name="Ollivier B."/>
            <person name="Rattei T."/>
            <person name="Klenk H.-P."/>
            <person name="Wagner M."/>
            <person name="Loy A."/>
            <person name="Woyke T.J."/>
        </authorList>
    </citation>
    <scope>NUCLEOTIDE SEQUENCE [LARGE SCALE GENOMIC DNA]</scope>
    <source>
        <strain evidence="1 2">DSM 17734</strain>
    </source>
</reference>
<gene>
    <name evidence="1" type="ORF">DesyoDRAFT_1878</name>
</gene>
<dbReference type="HOGENOM" id="CLU_838700_0_0_9"/>
<evidence type="ECO:0000313" key="2">
    <source>
        <dbReference type="Proteomes" id="UP000005104"/>
    </source>
</evidence>
<dbReference type="EMBL" id="CM001441">
    <property type="protein sequence ID" value="EHQ88998.1"/>
    <property type="molecule type" value="Genomic_DNA"/>
</dbReference>
<dbReference type="STRING" id="768710.DesyoDRAFT_1878"/>
<dbReference type="OrthoDB" id="9818376at2"/>
<keyword evidence="2" id="KW-1185">Reference proteome</keyword>
<dbReference type="Proteomes" id="UP000005104">
    <property type="component" value="Chromosome"/>
</dbReference>
<accession>H5XUI0</accession>
<dbReference type="RefSeq" id="WP_007782138.1">
    <property type="nucleotide sequence ID" value="NZ_CM001441.1"/>
</dbReference>
<sequence>MLTRIDNMIAAKKIKSLFANIAGQLDLPEIDIQDWIQKLFPILLDFHSKYGNRQYVFILNKLSLPSEESQLLNPETLWNLISKRIECFNLDLNIMFSISGLNSSEIVDVCDYCYDNAIPALYVFGEEICLYNREGRCVAFYNFVHPEVTTRNRIGLNARSYRDYKLVIEEQGTKQLINKIDEIWIDRSKRILIANRQTEKILQNFLAKWLNDNIHDARVVSEVGKISGVDRTDIELTSISSGDHLIIEVKWMGINASGSSHDIRRLEEGIRQVCTYLEREPSALEGCVVCYDGRKESEKANTFTLNEPIARLDYRIVWLESKSGSEIGACI</sequence>
<evidence type="ECO:0000313" key="1">
    <source>
        <dbReference type="EMBL" id="EHQ88998.1"/>
    </source>
</evidence>
<dbReference type="AlphaFoldDB" id="H5XUI0"/>
<organism evidence="1 2">
    <name type="scientific">Desulfosporosinus youngiae DSM 17734</name>
    <dbReference type="NCBI Taxonomy" id="768710"/>
    <lineage>
        <taxon>Bacteria</taxon>
        <taxon>Bacillati</taxon>
        <taxon>Bacillota</taxon>
        <taxon>Clostridia</taxon>
        <taxon>Eubacteriales</taxon>
        <taxon>Desulfitobacteriaceae</taxon>
        <taxon>Desulfosporosinus</taxon>
    </lineage>
</organism>
<name>H5XUI0_9FIRM</name>